<dbReference type="InterPro" id="IPR045002">
    <property type="entry name" value="Ech1-like"/>
</dbReference>
<keyword evidence="5" id="KW-0007">Acetylation</keyword>
<proteinExistence type="inferred from homology"/>
<dbReference type="NCBIfam" id="NF004794">
    <property type="entry name" value="PRK06142.1"/>
    <property type="match status" value="1"/>
</dbReference>
<dbReference type="Gene3D" id="3.90.226.10">
    <property type="entry name" value="2-enoyl-CoA Hydratase, Chain A, domain 1"/>
    <property type="match status" value="1"/>
</dbReference>
<keyword evidence="8" id="KW-0413">Isomerase</keyword>
<protein>
    <submittedName>
        <fullName evidence="9">Enoyl-CoA hydratase</fullName>
    </submittedName>
</protein>
<dbReference type="InterPro" id="IPR014748">
    <property type="entry name" value="Enoyl-CoA_hydra_C"/>
</dbReference>
<dbReference type="GO" id="GO:0005777">
    <property type="term" value="C:peroxisome"/>
    <property type="evidence" value="ECO:0007669"/>
    <property type="project" value="UniProtKB-SubCell"/>
</dbReference>
<comment type="subcellular location">
    <subcellularLocation>
        <location evidence="1">Peroxisome</location>
    </subcellularLocation>
</comment>
<accession>K8ERI7</accession>
<dbReference type="SUPFAM" id="SSF52096">
    <property type="entry name" value="ClpP/crotonase"/>
    <property type="match status" value="1"/>
</dbReference>
<evidence type="ECO:0000256" key="1">
    <source>
        <dbReference type="ARBA" id="ARBA00004275"/>
    </source>
</evidence>
<dbReference type="InterPro" id="IPR029045">
    <property type="entry name" value="ClpP/crotonase-like_dom_sf"/>
</dbReference>
<dbReference type="GO" id="GO:0006635">
    <property type="term" value="P:fatty acid beta-oxidation"/>
    <property type="evidence" value="ECO:0007669"/>
    <property type="project" value="UniProtKB-UniPathway"/>
</dbReference>
<dbReference type="FunFam" id="1.10.12.10:FF:000004">
    <property type="entry name" value="Delta3,5-delta2,4-dienoyl-CoA isomerase"/>
    <property type="match status" value="1"/>
</dbReference>
<evidence type="ECO:0000256" key="6">
    <source>
        <dbReference type="ARBA" id="ARBA00023098"/>
    </source>
</evidence>
<dbReference type="InterPro" id="IPR001753">
    <property type="entry name" value="Enoyl-CoA_hydra/iso"/>
</dbReference>
<evidence type="ECO:0000313" key="10">
    <source>
        <dbReference type="Proteomes" id="UP000198341"/>
    </source>
</evidence>
<dbReference type="Pfam" id="PF00378">
    <property type="entry name" value="ECH_1"/>
    <property type="match status" value="1"/>
</dbReference>
<evidence type="ECO:0000256" key="5">
    <source>
        <dbReference type="ARBA" id="ARBA00022990"/>
    </source>
</evidence>
<comment type="similarity">
    <text evidence="3">Belongs to the enoyl-CoA hydratase/isomerase family.</text>
</comment>
<dbReference type="UniPathway" id="UPA00659"/>
<dbReference type="Gene3D" id="1.10.12.10">
    <property type="entry name" value="Lyase 2-enoyl-coa Hydratase, Chain A, domain 2"/>
    <property type="match status" value="1"/>
</dbReference>
<dbReference type="FunFam" id="3.90.226.10:FF:000024">
    <property type="entry name" value="Delta3,5-delta2,4-dienoyl-CoA isomerase"/>
    <property type="match status" value="1"/>
</dbReference>
<dbReference type="EMBL" id="FO082277">
    <property type="protein sequence ID" value="CCO15015.1"/>
    <property type="molecule type" value="Genomic_DNA"/>
</dbReference>
<evidence type="ECO:0000256" key="8">
    <source>
        <dbReference type="ARBA" id="ARBA00023235"/>
    </source>
</evidence>
<keyword evidence="6" id="KW-0443">Lipid metabolism</keyword>
<dbReference type="GO" id="GO:0016853">
    <property type="term" value="F:isomerase activity"/>
    <property type="evidence" value="ECO:0007669"/>
    <property type="project" value="UniProtKB-KW"/>
</dbReference>
<name>K8ERI7_9CHLO</name>
<keyword evidence="4" id="KW-0276">Fatty acid metabolism</keyword>
<dbReference type="Proteomes" id="UP000198341">
    <property type="component" value="Chromosome 2"/>
</dbReference>
<dbReference type="CDD" id="cd06558">
    <property type="entry name" value="crotonase-like"/>
    <property type="match status" value="1"/>
</dbReference>
<evidence type="ECO:0000256" key="3">
    <source>
        <dbReference type="ARBA" id="ARBA00005254"/>
    </source>
</evidence>
<organism evidence="9 10">
    <name type="scientific">Bathycoccus prasinos</name>
    <dbReference type="NCBI Taxonomy" id="41875"/>
    <lineage>
        <taxon>Eukaryota</taxon>
        <taxon>Viridiplantae</taxon>
        <taxon>Chlorophyta</taxon>
        <taxon>Mamiellophyceae</taxon>
        <taxon>Mamiellales</taxon>
        <taxon>Bathycoccaceae</taxon>
        <taxon>Bathycoccus</taxon>
    </lineage>
</organism>
<gene>
    <name evidence="9" type="ORF">Bathy02g03390</name>
</gene>
<dbReference type="AlphaFoldDB" id="K8ERI7"/>
<comment type="pathway">
    <text evidence="2">Lipid metabolism; fatty acid beta-oxidation.</text>
</comment>
<dbReference type="eggNOG" id="KOG1681">
    <property type="taxonomic scope" value="Eukaryota"/>
</dbReference>
<keyword evidence="10" id="KW-1185">Reference proteome</keyword>
<evidence type="ECO:0000256" key="7">
    <source>
        <dbReference type="ARBA" id="ARBA00023140"/>
    </source>
</evidence>
<dbReference type="OrthoDB" id="14970at2759"/>
<evidence type="ECO:0000313" key="9">
    <source>
        <dbReference type="EMBL" id="CCO15015.1"/>
    </source>
</evidence>
<dbReference type="KEGG" id="bpg:Bathy02g03390"/>
<evidence type="ECO:0000256" key="4">
    <source>
        <dbReference type="ARBA" id="ARBA00022832"/>
    </source>
</evidence>
<keyword evidence="7" id="KW-0576">Peroxisome</keyword>
<dbReference type="STRING" id="41875.K8ERI7"/>
<evidence type="ECO:0000256" key="2">
    <source>
        <dbReference type="ARBA" id="ARBA00005005"/>
    </source>
</evidence>
<dbReference type="RefSeq" id="XP_007514775.1">
    <property type="nucleotide sequence ID" value="XM_007514713.1"/>
</dbReference>
<sequence length="296" mass="32759">MQTQTTTTTSKVNNNNQCYRCETVAVRCDRESKIAVVSLNRPRYLNAINAQMWREIPVVFDALSEDEEVNAIVLTGEGKHFCAGIDVSSKESLFETLGDVENERDLGRRNEYLLRHIKRLQASVSSVERCRKPVVCMIKGACVGGGLDIAAACDIRMCDRTAFFSVKEVELGIVADIGSLQRLPSIVGQGRATELALTARTVKSDEAEKIGLVSKCYSDAEELERACVEVAKRMASLSPLAIQGTKRSLLNSRDSESVEKGLEYVALKNAAQLISDDLKESMNARFEKRKPVYSRL</sequence>
<reference evidence="9 10" key="1">
    <citation type="submission" date="2011-10" db="EMBL/GenBank/DDBJ databases">
        <authorList>
            <person name="Genoscope - CEA"/>
        </authorList>
    </citation>
    <scope>NUCLEOTIDE SEQUENCE [LARGE SCALE GENOMIC DNA]</scope>
    <source>
        <strain evidence="9 10">RCC 1105</strain>
    </source>
</reference>
<dbReference type="PANTHER" id="PTHR43149">
    <property type="entry name" value="ENOYL-COA HYDRATASE"/>
    <property type="match status" value="1"/>
</dbReference>
<dbReference type="GeneID" id="19017452"/>